<name>A0AAV0FJ12_9ASTE</name>
<dbReference type="AlphaFoldDB" id="A0AAV0FJ12"/>
<keyword evidence="3" id="KW-1185">Reference proteome</keyword>
<feature type="compositionally biased region" description="Basic and acidic residues" evidence="1">
    <location>
        <begin position="48"/>
        <end position="66"/>
    </location>
</feature>
<proteinExistence type="predicted"/>
<sequence length="326" mass="36619">MEELAHVRNDMDKLRTSVTGIQAILDEVKGMLCTLMDVVGHGKQQAATEEKEVTNEEKDKHDSVHYTQCREHDILDEATEKKAEEDNVGSEHGTPIVVKEDKAEEDNEGSEHGTPIVVNEDKAEEDNEGSEHGTPIVVNEDKHDSDEDEQGSEALMALVVTGEKEKDVEAVERSVPALPKSTLISFLLEELKDVDMVLGDCESPLPKDDAFLDASLTASTPFENVEWEDVLQDEVEITKAQPAIYERKKRKRFASKYHSSPFLDPCAKRVKRSEVERDTDISEEDKLLNELKSWTEAPATEEPVCVMLDMPIHMTVDRKFFSDLIA</sequence>
<dbReference type="Proteomes" id="UP001152523">
    <property type="component" value="Unassembled WGS sequence"/>
</dbReference>
<reference evidence="2" key="1">
    <citation type="submission" date="2022-07" db="EMBL/GenBank/DDBJ databases">
        <authorList>
            <person name="Macas J."/>
            <person name="Novak P."/>
            <person name="Neumann P."/>
        </authorList>
    </citation>
    <scope>NUCLEOTIDE SEQUENCE</scope>
</reference>
<feature type="region of interest" description="Disordered" evidence="1">
    <location>
        <begin position="46"/>
        <end position="66"/>
    </location>
</feature>
<feature type="region of interest" description="Disordered" evidence="1">
    <location>
        <begin position="79"/>
        <end position="149"/>
    </location>
</feature>
<feature type="non-terminal residue" evidence="2">
    <location>
        <position position="326"/>
    </location>
</feature>
<gene>
    <name evidence="2" type="ORF">CEPIT_LOCUS34536</name>
</gene>
<comment type="caution">
    <text evidence="2">The sequence shown here is derived from an EMBL/GenBank/DDBJ whole genome shotgun (WGS) entry which is preliminary data.</text>
</comment>
<evidence type="ECO:0000313" key="3">
    <source>
        <dbReference type="Proteomes" id="UP001152523"/>
    </source>
</evidence>
<organism evidence="2 3">
    <name type="scientific">Cuscuta epithymum</name>
    <dbReference type="NCBI Taxonomy" id="186058"/>
    <lineage>
        <taxon>Eukaryota</taxon>
        <taxon>Viridiplantae</taxon>
        <taxon>Streptophyta</taxon>
        <taxon>Embryophyta</taxon>
        <taxon>Tracheophyta</taxon>
        <taxon>Spermatophyta</taxon>
        <taxon>Magnoliopsida</taxon>
        <taxon>eudicotyledons</taxon>
        <taxon>Gunneridae</taxon>
        <taxon>Pentapetalae</taxon>
        <taxon>asterids</taxon>
        <taxon>lamiids</taxon>
        <taxon>Solanales</taxon>
        <taxon>Convolvulaceae</taxon>
        <taxon>Cuscuteae</taxon>
        <taxon>Cuscuta</taxon>
        <taxon>Cuscuta subgen. Cuscuta</taxon>
    </lineage>
</organism>
<evidence type="ECO:0000313" key="2">
    <source>
        <dbReference type="EMBL" id="CAH9135471.1"/>
    </source>
</evidence>
<evidence type="ECO:0000256" key="1">
    <source>
        <dbReference type="SAM" id="MobiDB-lite"/>
    </source>
</evidence>
<dbReference type="EMBL" id="CAMAPF010000988">
    <property type="protein sequence ID" value="CAH9135471.1"/>
    <property type="molecule type" value="Genomic_DNA"/>
</dbReference>
<accession>A0AAV0FJ12</accession>
<protein>
    <submittedName>
        <fullName evidence="2">Uncharacterized protein</fullName>
    </submittedName>
</protein>